<reference evidence="1 2" key="1">
    <citation type="submission" date="2019-03" db="EMBL/GenBank/DDBJ databases">
        <title>Lake Tanganyika Metagenome-Assembled Genomes (MAGs).</title>
        <authorList>
            <person name="Tran P."/>
        </authorList>
    </citation>
    <scope>NUCLEOTIDE SEQUENCE [LARGE SCALE GENOMIC DNA]</scope>
    <source>
        <strain evidence="1">K_DeepCast_65m_m2_236</strain>
    </source>
</reference>
<sequence>MLRNTGVALAIACSVGACQPTRTQKSVSPAGETRPTIVFQSQQEPDALNTIISDMVASRDATTPMMS</sequence>
<organism evidence="1 2">
    <name type="scientific">Candidatus Tanganyikabacteria bacterium</name>
    <dbReference type="NCBI Taxonomy" id="2961651"/>
    <lineage>
        <taxon>Bacteria</taxon>
        <taxon>Bacillati</taxon>
        <taxon>Candidatus Sericytochromatia</taxon>
        <taxon>Candidatus Tanganyikabacteria</taxon>
    </lineage>
</organism>
<name>A0A937X5Q0_9BACT</name>
<gene>
    <name evidence="1" type="ORF">FJZ00_05910</name>
</gene>
<dbReference type="EMBL" id="VGJX01000286">
    <property type="protein sequence ID" value="MBM3274665.1"/>
    <property type="molecule type" value="Genomic_DNA"/>
</dbReference>
<dbReference type="PROSITE" id="PS51257">
    <property type="entry name" value="PROKAR_LIPOPROTEIN"/>
    <property type="match status" value="1"/>
</dbReference>
<feature type="non-terminal residue" evidence="1">
    <location>
        <position position="67"/>
    </location>
</feature>
<proteinExistence type="predicted"/>
<accession>A0A937X5Q0</accession>
<comment type="caution">
    <text evidence="1">The sequence shown here is derived from an EMBL/GenBank/DDBJ whole genome shotgun (WGS) entry which is preliminary data.</text>
</comment>
<dbReference type="AlphaFoldDB" id="A0A937X5Q0"/>
<evidence type="ECO:0000313" key="2">
    <source>
        <dbReference type="Proteomes" id="UP000703893"/>
    </source>
</evidence>
<evidence type="ECO:0000313" key="1">
    <source>
        <dbReference type="EMBL" id="MBM3274665.1"/>
    </source>
</evidence>
<protein>
    <submittedName>
        <fullName evidence="1">Uncharacterized protein</fullName>
    </submittedName>
</protein>
<dbReference type="Proteomes" id="UP000703893">
    <property type="component" value="Unassembled WGS sequence"/>
</dbReference>